<dbReference type="InterPro" id="IPR050585">
    <property type="entry name" value="Xaa-Pro_dipeptidyl-ppase/CocE"/>
</dbReference>
<dbReference type="Pfam" id="PF07676">
    <property type="entry name" value="PD40"/>
    <property type="match status" value="1"/>
</dbReference>
<dbReference type="Pfam" id="PF00326">
    <property type="entry name" value="Peptidase_S9"/>
    <property type="match status" value="1"/>
</dbReference>
<reference evidence="2 3" key="1">
    <citation type="journal article" date="2019" name="Nat. Ecol. Evol.">
        <title>Megaphylogeny resolves global patterns of mushroom evolution.</title>
        <authorList>
            <person name="Varga T."/>
            <person name="Krizsan K."/>
            <person name="Foldi C."/>
            <person name="Dima B."/>
            <person name="Sanchez-Garcia M."/>
            <person name="Sanchez-Ramirez S."/>
            <person name="Szollosi G.J."/>
            <person name="Szarkandi J.G."/>
            <person name="Papp V."/>
            <person name="Albert L."/>
            <person name="Andreopoulos W."/>
            <person name="Angelini C."/>
            <person name="Antonin V."/>
            <person name="Barry K.W."/>
            <person name="Bougher N.L."/>
            <person name="Buchanan P."/>
            <person name="Buyck B."/>
            <person name="Bense V."/>
            <person name="Catcheside P."/>
            <person name="Chovatia M."/>
            <person name="Cooper J."/>
            <person name="Damon W."/>
            <person name="Desjardin D."/>
            <person name="Finy P."/>
            <person name="Geml J."/>
            <person name="Haridas S."/>
            <person name="Hughes K."/>
            <person name="Justo A."/>
            <person name="Karasinski D."/>
            <person name="Kautmanova I."/>
            <person name="Kiss B."/>
            <person name="Kocsube S."/>
            <person name="Kotiranta H."/>
            <person name="LaButti K.M."/>
            <person name="Lechner B.E."/>
            <person name="Liimatainen K."/>
            <person name="Lipzen A."/>
            <person name="Lukacs Z."/>
            <person name="Mihaltcheva S."/>
            <person name="Morgado L.N."/>
            <person name="Niskanen T."/>
            <person name="Noordeloos M.E."/>
            <person name="Ohm R.A."/>
            <person name="Ortiz-Santana B."/>
            <person name="Ovrebo C."/>
            <person name="Racz N."/>
            <person name="Riley R."/>
            <person name="Savchenko A."/>
            <person name="Shiryaev A."/>
            <person name="Soop K."/>
            <person name="Spirin V."/>
            <person name="Szebenyi C."/>
            <person name="Tomsovsky M."/>
            <person name="Tulloss R.E."/>
            <person name="Uehling J."/>
            <person name="Grigoriev I.V."/>
            <person name="Vagvolgyi C."/>
            <person name="Papp T."/>
            <person name="Martin F.M."/>
            <person name="Miettinen O."/>
            <person name="Hibbett D.S."/>
            <person name="Nagy L.G."/>
        </authorList>
    </citation>
    <scope>NUCLEOTIDE SEQUENCE [LARGE SCALE GENOMIC DNA]</scope>
    <source>
        <strain evidence="2 3">CBS 166.37</strain>
    </source>
</reference>
<accession>A0A5C3M103</accession>
<dbReference type="PANTHER" id="PTHR43056">
    <property type="entry name" value="PEPTIDASE S9 PROLYL OLIGOPEPTIDASE"/>
    <property type="match status" value="1"/>
</dbReference>
<dbReference type="STRING" id="68775.A0A5C3M103"/>
<protein>
    <submittedName>
        <fullName evidence="2">Alpha/beta-hydrolase</fullName>
    </submittedName>
</protein>
<dbReference type="PANTHER" id="PTHR43056:SF5">
    <property type="entry name" value="PEPTIDASE S9 PROLYL OLIGOPEPTIDASE CATALYTIC DOMAIN-CONTAINING PROTEIN"/>
    <property type="match status" value="1"/>
</dbReference>
<evidence type="ECO:0000259" key="1">
    <source>
        <dbReference type="Pfam" id="PF00326"/>
    </source>
</evidence>
<evidence type="ECO:0000313" key="2">
    <source>
        <dbReference type="EMBL" id="TFK39064.1"/>
    </source>
</evidence>
<dbReference type="AlphaFoldDB" id="A0A5C3M103"/>
<gene>
    <name evidence="2" type="ORF">BDQ12DRAFT_722905</name>
</gene>
<dbReference type="Gene3D" id="3.40.50.1820">
    <property type="entry name" value="alpha/beta hydrolase"/>
    <property type="match status" value="1"/>
</dbReference>
<dbReference type="GO" id="GO:0008236">
    <property type="term" value="F:serine-type peptidase activity"/>
    <property type="evidence" value="ECO:0007669"/>
    <property type="project" value="InterPro"/>
</dbReference>
<dbReference type="SUPFAM" id="SSF82171">
    <property type="entry name" value="DPP6 N-terminal domain-like"/>
    <property type="match status" value="1"/>
</dbReference>
<dbReference type="InterPro" id="IPR001375">
    <property type="entry name" value="Peptidase_S9_cat"/>
</dbReference>
<dbReference type="EMBL" id="ML213601">
    <property type="protein sequence ID" value="TFK39064.1"/>
    <property type="molecule type" value="Genomic_DNA"/>
</dbReference>
<evidence type="ECO:0000313" key="3">
    <source>
        <dbReference type="Proteomes" id="UP000308652"/>
    </source>
</evidence>
<dbReference type="InterPro" id="IPR029058">
    <property type="entry name" value="AB_hydrolase_fold"/>
</dbReference>
<dbReference type="GO" id="GO:0006508">
    <property type="term" value="P:proteolysis"/>
    <property type="evidence" value="ECO:0007669"/>
    <property type="project" value="InterPro"/>
</dbReference>
<dbReference type="Gene3D" id="2.120.10.30">
    <property type="entry name" value="TolB, C-terminal domain"/>
    <property type="match status" value="1"/>
</dbReference>
<dbReference type="InterPro" id="IPR011659">
    <property type="entry name" value="WD40"/>
</dbReference>
<keyword evidence="3" id="KW-1185">Reference proteome</keyword>
<proteinExistence type="predicted"/>
<feature type="domain" description="Peptidase S9 prolyl oligopeptidase catalytic" evidence="1">
    <location>
        <begin position="446"/>
        <end position="660"/>
    </location>
</feature>
<dbReference type="OrthoDB" id="43744at2759"/>
<dbReference type="Proteomes" id="UP000308652">
    <property type="component" value="Unassembled WGS sequence"/>
</dbReference>
<keyword evidence="2" id="KW-0378">Hydrolase</keyword>
<dbReference type="InterPro" id="IPR011042">
    <property type="entry name" value="6-blade_b-propeller_TolB-like"/>
</dbReference>
<name>A0A5C3M103_9AGAR</name>
<sequence>MTPTTAPYGTWLSPITAEAITKGSNSIIDVLVDPVTSNVYHLENRPSEAGRSVLVETQTDKDVVGRDWNVRSAVHEYGGAPAAIYDGIVYFSNFSDGRTYKLQGDGDPEPVTPADKPYRYAAYEVLPTHPHLLAAVLEDHTDDTPAAVVTTLCVINTNTKTVHSLVSGTDFYACPTFSPNGKRLAWMQWTHPDMPWEGAEIHVGDVSVAADESTIEVKNDKHVAGKKEKVSASYPTWANDTTLLFTSDVSRYINPWKYDVVKGEASPLLPKPIEEDFGQPMWKLGWAPFAVLDKEGSKVLFFALRGGRNILYLLTVDKPSEPQEFNTPYVSVDVIRTVSRDNQEVVFVGQRADRDENIIKCSRNGLKSGDFKALNLSSANEDKFPSTFVSPPTPITLSVPPKGAPLHVVYHPPTNPAYKGSSIDGERPPCVVNVHGGPTGFVGHGLDWKTQYFTSRGWGWLDVNYSGSSGYGRDYVERLAGNWGIADVEDCILAARTLSSAPYNLIDPKRLVIRGGSAGGYTVLAAISTAKDEDLNTFAAVTSSYGVSDLKKLVEFTHKFESKYLNKLIGGTYEEVPGVFKARSPVHHADRIKVPLLILQGEIDRVVPKEQAEEIYESIRSRGGIVEYKLYDGEGHGWRKEENMRDALERELGFYEKIFGLTK</sequence>
<dbReference type="SUPFAM" id="SSF53474">
    <property type="entry name" value="alpha/beta-Hydrolases"/>
    <property type="match status" value="1"/>
</dbReference>
<organism evidence="2 3">
    <name type="scientific">Crucibulum laeve</name>
    <dbReference type="NCBI Taxonomy" id="68775"/>
    <lineage>
        <taxon>Eukaryota</taxon>
        <taxon>Fungi</taxon>
        <taxon>Dikarya</taxon>
        <taxon>Basidiomycota</taxon>
        <taxon>Agaricomycotina</taxon>
        <taxon>Agaricomycetes</taxon>
        <taxon>Agaricomycetidae</taxon>
        <taxon>Agaricales</taxon>
        <taxon>Agaricineae</taxon>
        <taxon>Nidulariaceae</taxon>
        <taxon>Crucibulum</taxon>
    </lineage>
</organism>